<dbReference type="Proteomes" id="UP001347796">
    <property type="component" value="Unassembled WGS sequence"/>
</dbReference>
<dbReference type="Gene3D" id="3.30.230.90">
    <property type="match status" value="1"/>
</dbReference>
<comment type="caution">
    <text evidence="1">The sequence shown here is derived from an EMBL/GenBank/DDBJ whole genome shotgun (WGS) entry which is preliminary data.</text>
</comment>
<evidence type="ECO:0008006" key="3">
    <source>
        <dbReference type="Google" id="ProtNLM"/>
    </source>
</evidence>
<keyword evidence="2" id="KW-1185">Reference proteome</keyword>
<accession>A0AAN8JPP2</accession>
<dbReference type="EMBL" id="JAZGQO010000008">
    <property type="protein sequence ID" value="KAK6179195.1"/>
    <property type="molecule type" value="Genomic_DNA"/>
</dbReference>
<dbReference type="GO" id="GO:0043248">
    <property type="term" value="P:proteasome assembly"/>
    <property type="evidence" value="ECO:0007669"/>
    <property type="project" value="InterPro"/>
</dbReference>
<dbReference type="AlphaFoldDB" id="A0AAN8JPP2"/>
<evidence type="ECO:0000313" key="1">
    <source>
        <dbReference type="EMBL" id="KAK6179195.1"/>
    </source>
</evidence>
<dbReference type="InterPro" id="IPR053720">
    <property type="entry name" value="Psm_Assembly_Chaperone"/>
</dbReference>
<organism evidence="1 2">
    <name type="scientific">Patella caerulea</name>
    <name type="common">Rayed Mediterranean limpet</name>
    <dbReference type="NCBI Taxonomy" id="87958"/>
    <lineage>
        <taxon>Eukaryota</taxon>
        <taxon>Metazoa</taxon>
        <taxon>Spiralia</taxon>
        <taxon>Lophotrochozoa</taxon>
        <taxon>Mollusca</taxon>
        <taxon>Gastropoda</taxon>
        <taxon>Patellogastropoda</taxon>
        <taxon>Patelloidea</taxon>
        <taxon>Patellidae</taxon>
        <taxon>Patella</taxon>
    </lineage>
</organism>
<sequence length="127" mass="14052">MAASVDDTRSKFPVSTNQVAYEVNGIPSEIVVSQFTDKLFIVVTQYKKIGTVLQINKEVILDEMQQASTVYNIKVLLGKDEPLTHVIAKNLTSEINTNKQIILTVALKDSSPQTVKILKSLIKDCVC</sequence>
<name>A0AAN8JPP2_PATCE</name>
<evidence type="ECO:0000313" key="2">
    <source>
        <dbReference type="Proteomes" id="UP001347796"/>
    </source>
</evidence>
<dbReference type="PANTHER" id="PTHR31051:SF1">
    <property type="entry name" value="PROTEASOME ASSEMBLY CHAPERONE 3"/>
    <property type="match status" value="1"/>
</dbReference>
<proteinExistence type="predicted"/>
<protein>
    <recommendedName>
        <fullName evidence="3">Proteasome assembly chaperone 3</fullName>
    </recommendedName>
</protein>
<reference evidence="1 2" key="1">
    <citation type="submission" date="2024-01" db="EMBL/GenBank/DDBJ databases">
        <title>The genome of the rayed Mediterranean limpet Patella caerulea (Linnaeus, 1758).</title>
        <authorList>
            <person name="Anh-Thu Weber A."/>
            <person name="Halstead-Nussloch G."/>
        </authorList>
    </citation>
    <scope>NUCLEOTIDE SEQUENCE [LARGE SCALE GENOMIC DNA]</scope>
    <source>
        <strain evidence="1">AATW-2023a</strain>
        <tissue evidence="1">Whole specimen</tissue>
    </source>
</reference>
<dbReference type="PANTHER" id="PTHR31051">
    <property type="entry name" value="PROTEASOME ASSEMBLY CHAPERONE 3"/>
    <property type="match status" value="1"/>
</dbReference>
<gene>
    <name evidence="1" type="ORF">SNE40_011611</name>
</gene>
<dbReference type="InterPro" id="IPR018788">
    <property type="entry name" value="Proteasome_assmbl_chp_3"/>
</dbReference>
<dbReference type="Pfam" id="PF10178">
    <property type="entry name" value="PAC3"/>
    <property type="match status" value="1"/>
</dbReference>